<protein>
    <submittedName>
        <fullName evidence="8">Outer membrane efflux protein</fullName>
    </submittedName>
</protein>
<keyword evidence="9" id="KW-1185">Reference proteome</keyword>
<proteinExistence type="inferred from homology"/>
<dbReference type="Gene3D" id="1.20.1600.10">
    <property type="entry name" value="Outer membrane efflux proteins (OEP)"/>
    <property type="match status" value="1"/>
</dbReference>
<gene>
    <name evidence="8" type="ordered locus">Cpha266_0620</name>
</gene>
<keyword evidence="5" id="KW-0812">Transmembrane</keyword>
<dbReference type="AlphaFoldDB" id="A1BE48"/>
<keyword evidence="3" id="KW-0813">Transport</keyword>
<keyword evidence="7" id="KW-0998">Cell outer membrane</keyword>
<evidence type="ECO:0000256" key="1">
    <source>
        <dbReference type="ARBA" id="ARBA00004442"/>
    </source>
</evidence>
<evidence type="ECO:0000256" key="3">
    <source>
        <dbReference type="ARBA" id="ARBA00022448"/>
    </source>
</evidence>
<dbReference type="HOGENOM" id="CLU_012817_10_6_10"/>
<dbReference type="GO" id="GO:1990281">
    <property type="term" value="C:efflux pump complex"/>
    <property type="evidence" value="ECO:0007669"/>
    <property type="project" value="TreeGrafter"/>
</dbReference>
<dbReference type="PANTHER" id="PTHR30026">
    <property type="entry name" value="OUTER MEMBRANE PROTEIN TOLC"/>
    <property type="match status" value="1"/>
</dbReference>
<evidence type="ECO:0000313" key="9">
    <source>
        <dbReference type="Proteomes" id="UP000008701"/>
    </source>
</evidence>
<keyword evidence="4" id="KW-1134">Transmembrane beta strand</keyword>
<dbReference type="Proteomes" id="UP000008701">
    <property type="component" value="Chromosome"/>
</dbReference>
<evidence type="ECO:0000256" key="7">
    <source>
        <dbReference type="ARBA" id="ARBA00023237"/>
    </source>
</evidence>
<dbReference type="SUPFAM" id="SSF56954">
    <property type="entry name" value="Outer membrane efflux proteins (OEP)"/>
    <property type="match status" value="1"/>
</dbReference>
<sequence precursor="true">MVPSTAANKKRRGVFEFCGVILLVCFFTSGSAFAEEMLTWQQCINEARKAHPDLYAAQALMQQTDADERIAASARSPQLSLSVSSQESFMTAKNNGSRLSSAHSYSLSAQQLLYDGNKTSSQIASAKEAVKGAQNNYNVVAADLRFALRTAFTQLLKAQELVGLAGEIAERRQNNVRLISLRYRGGREHLGSLRQSEADLAEAEFDVSQAKRGLVLAQTLLASALGRDTHKPLRVQGAFKVADLSVTKPDLALLVKNNPLFQQLDTKSKAARFDLDAARSAFSPELYLTSSIGNGSVDSLPFNNLDANAGFTVSVPIYEGGAGRVRVIKAMAVLSQHNAEEKSGYLQLFNALEESWKSYQDARQMVVVKRKFLDAALERSTIANAQYSNGLISFDDWVIIENNLVSAKKEFLNAGADMLIAEAQWIQAKGEGFDG</sequence>
<dbReference type="InterPro" id="IPR051906">
    <property type="entry name" value="TolC-like"/>
</dbReference>
<evidence type="ECO:0000256" key="4">
    <source>
        <dbReference type="ARBA" id="ARBA00022452"/>
    </source>
</evidence>
<dbReference type="eggNOG" id="COG1538">
    <property type="taxonomic scope" value="Bacteria"/>
</dbReference>
<dbReference type="GO" id="GO:0015288">
    <property type="term" value="F:porin activity"/>
    <property type="evidence" value="ECO:0007669"/>
    <property type="project" value="TreeGrafter"/>
</dbReference>
<comment type="similarity">
    <text evidence="2">Belongs to the outer membrane factor (OMF) (TC 1.B.17) family.</text>
</comment>
<dbReference type="STRING" id="290317.Cpha266_0620"/>
<dbReference type="GO" id="GO:0009279">
    <property type="term" value="C:cell outer membrane"/>
    <property type="evidence" value="ECO:0007669"/>
    <property type="project" value="UniProtKB-SubCell"/>
</dbReference>
<name>A1BE48_CHLPD</name>
<evidence type="ECO:0000256" key="5">
    <source>
        <dbReference type="ARBA" id="ARBA00022692"/>
    </source>
</evidence>
<dbReference type="KEGG" id="cph:Cpha266_0620"/>
<dbReference type="RefSeq" id="WP_011744508.1">
    <property type="nucleotide sequence ID" value="NC_008639.1"/>
</dbReference>
<dbReference type="Pfam" id="PF02321">
    <property type="entry name" value="OEP"/>
    <property type="match status" value="2"/>
</dbReference>
<dbReference type="InterPro" id="IPR003423">
    <property type="entry name" value="OMP_efflux"/>
</dbReference>
<dbReference type="PANTHER" id="PTHR30026:SF20">
    <property type="entry name" value="OUTER MEMBRANE PROTEIN TOLC"/>
    <property type="match status" value="1"/>
</dbReference>
<organism evidence="8 9">
    <name type="scientific">Chlorobium phaeobacteroides (strain DSM 266 / SMG 266 / 2430)</name>
    <dbReference type="NCBI Taxonomy" id="290317"/>
    <lineage>
        <taxon>Bacteria</taxon>
        <taxon>Pseudomonadati</taxon>
        <taxon>Chlorobiota</taxon>
        <taxon>Chlorobiia</taxon>
        <taxon>Chlorobiales</taxon>
        <taxon>Chlorobiaceae</taxon>
        <taxon>Chlorobium/Pelodictyon group</taxon>
        <taxon>Chlorobium</taxon>
    </lineage>
</organism>
<dbReference type="GO" id="GO:0015562">
    <property type="term" value="F:efflux transmembrane transporter activity"/>
    <property type="evidence" value="ECO:0007669"/>
    <property type="project" value="InterPro"/>
</dbReference>
<reference evidence="8 9" key="1">
    <citation type="submission" date="2006-12" db="EMBL/GenBank/DDBJ databases">
        <title>Complete sequence of Chlorobium phaeobacteroides DSM 266.</title>
        <authorList>
            <consortium name="US DOE Joint Genome Institute"/>
            <person name="Copeland A."/>
            <person name="Lucas S."/>
            <person name="Lapidus A."/>
            <person name="Barry K."/>
            <person name="Detter J.C."/>
            <person name="Glavina del Rio T."/>
            <person name="Hammon N."/>
            <person name="Israni S."/>
            <person name="Pitluck S."/>
            <person name="Goltsman E."/>
            <person name="Schmutz J."/>
            <person name="Larimer F."/>
            <person name="Land M."/>
            <person name="Hauser L."/>
            <person name="Mikhailova N."/>
            <person name="Li T."/>
            <person name="Overmann J."/>
            <person name="Bryant D.A."/>
            <person name="Richardson P."/>
        </authorList>
    </citation>
    <scope>NUCLEOTIDE SEQUENCE [LARGE SCALE GENOMIC DNA]</scope>
    <source>
        <strain evidence="8 9">DSM 266</strain>
    </source>
</reference>
<accession>A1BE48</accession>
<comment type="subcellular location">
    <subcellularLocation>
        <location evidence="1">Cell outer membrane</location>
    </subcellularLocation>
</comment>
<evidence type="ECO:0000313" key="8">
    <source>
        <dbReference type="EMBL" id="ABL64675.1"/>
    </source>
</evidence>
<keyword evidence="6" id="KW-0472">Membrane</keyword>
<dbReference type="EMBL" id="CP000492">
    <property type="protein sequence ID" value="ABL64675.1"/>
    <property type="molecule type" value="Genomic_DNA"/>
</dbReference>
<evidence type="ECO:0000256" key="2">
    <source>
        <dbReference type="ARBA" id="ARBA00007613"/>
    </source>
</evidence>
<dbReference type="OrthoDB" id="596844at2"/>
<evidence type="ECO:0000256" key="6">
    <source>
        <dbReference type="ARBA" id="ARBA00023136"/>
    </source>
</evidence>